<comment type="pathway">
    <text evidence="2 8">Metabolic intermediate biosynthesis; chorismate biosynthesis; chorismate from D-erythrose 4-phosphate and phosphoenolpyruvate: step 1/7.</text>
</comment>
<dbReference type="InterPro" id="IPR006218">
    <property type="entry name" value="DAHP1/KDSA"/>
</dbReference>
<evidence type="ECO:0000256" key="5">
    <source>
        <dbReference type="ARBA" id="ARBA00022679"/>
    </source>
</evidence>
<dbReference type="GO" id="GO:0005737">
    <property type="term" value="C:cytoplasm"/>
    <property type="evidence" value="ECO:0007669"/>
    <property type="project" value="TreeGrafter"/>
</dbReference>
<comment type="caution">
    <text evidence="10">The sequence shown here is derived from an EMBL/GenBank/DDBJ whole genome shotgun (WGS) entry which is preliminary data.</text>
</comment>
<accession>A0A9X0WH32</accession>
<name>A0A9X0WH32_9GAMM</name>
<dbReference type="GO" id="GO:0042802">
    <property type="term" value="F:identical protein binding"/>
    <property type="evidence" value="ECO:0007669"/>
    <property type="project" value="UniProtKB-ARBA"/>
</dbReference>
<dbReference type="EMBL" id="NRSD01000005">
    <property type="protein sequence ID" value="MBK1644428.1"/>
    <property type="molecule type" value="Genomic_DNA"/>
</dbReference>
<comment type="function">
    <text evidence="1 8">Stereospecific condensation of phosphoenolpyruvate (PEP) and D-erythrose-4-phosphate (E4P) giving rise to 3-deoxy-D-arabino-heptulosonate-7-phosphate (DAHP).</text>
</comment>
<gene>
    <name evidence="10" type="ORF">CKO25_07105</name>
</gene>
<dbReference type="FunFam" id="3.20.20.70:FF:000005">
    <property type="entry name" value="Phospho-2-dehydro-3-deoxyheptonate aldolase"/>
    <property type="match status" value="1"/>
</dbReference>
<evidence type="ECO:0000313" key="10">
    <source>
        <dbReference type="EMBL" id="MBK1644428.1"/>
    </source>
</evidence>
<evidence type="ECO:0000256" key="1">
    <source>
        <dbReference type="ARBA" id="ARBA00003726"/>
    </source>
</evidence>
<comment type="catalytic activity">
    <reaction evidence="7 8">
        <text>D-erythrose 4-phosphate + phosphoenolpyruvate + H2O = 7-phospho-2-dehydro-3-deoxy-D-arabino-heptonate + phosphate</text>
        <dbReference type="Rhea" id="RHEA:14717"/>
        <dbReference type="ChEBI" id="CHEBI:15377"/>
        <dbReference type="ChEBI" id="CHEBI:16897"/>
        <dbReference type="ChEBI" id="CHEBI:43474"/>
        <dbReference type="ChEBI" id="CHEBI:58394"/>
        <dbReference type="ChEBI" id="CHEBI:58702"/>
        <dbReference type="EC" id="2.5.1.54"/>
    </reaction>
</comment>
<proteinExistence type="inferred from homology"/>
<dbReference type="PANTHER" id="PTHR21225">
    <property type="entry name" value="PHOSPHO-2-DEHYDRO-3-DEOXYHEPTONATE ALDOLASE DAHP SYNTHETASE"/>
    <property type="match status" value="1"/>
</dbReference>
<organism evidence="10 11">
    <name type="scientific">Thiocapsa imhoffii</name>
    <dbReference type="NCBI Taxonomy" id="382777"/>
    <lineage>
        <taxon>Bacteria</taxon>
        <taxon>Pseudomonadati</taxon>
        <taxon>Pseudomonadota</taxon>
        <taxon>Gammaproteobacteria</taxon>
        <taxon>Chromatiales</taxon>
        <taxon>Chromatiaceae</taxon>
        <taxon>Thiocapsa</taxon>
    </lineage>
</organism>
<dbReference type="Pfam" id="PF00793">
    <property type="entry name" value="DAHP_synth_1"/>
    <property type="match status" value="1"/>
</dbReference>
<dbReference type="PANTHER" id="PTHR21225:SF10">
    <property type="entry name" value="PHOSPHO-2-DEHYDRO-3-DEOXYHEPTONATE ALDOLASE, TYR-SENSITIVE"/>
    <property type="match status" value="1"/>
</dbReference>
<dbReference type="Gene3D" id="3.20.20.70">
    <property type="entry name" value="Aldolase class I"/>
    <property type="match status" value="1"/>
</dbReference>
<evidence type="ECO:0000313" key="11">
    <source>
        <dbReference type="Proteomes" id="UP001138802"/>
    </source>
</evidence>
<comment type="similarity">
    <text evidence="3 8">Belongs to the class-I DAHP synthase family.</text>
</comment>
<dbReference type="Proteomes" id="UP001138802">
    <property type="component" value="Unassembled WGS sequence"/>
</dbReference>
<dbReference type="NCBIfam" id="TIGR00034">
    <property type="entry name" value="aroFGH"/>
    <property type="match status" value="1"/>
</dbReference>
<dbReference type="GO" id="GO:0003849">
    <property type="term" value="F:3-deoxy-7-phosphoheptulonate synthase activity"/>
    <property type="evidence" value="ECO:0007669"/>
    <property type="project" value="UniProtKB-EC"/>
</dbReference>
<dbReference type="PIRSF" id="PIRSF001361">
    <property type="entry name" value="DAHP_synthase"/>
    <property type="match status" value="1"/>
</dbReference>
<keyword evidence="5 8" id="KW-0808">Transferase</keyword>
<evidence type="ECO:0000256" key="7">
    <source>
        <dbReference type="ARBA" id="ARBA00047508"/>
    </source>
</evidence>
<keyword evidence="11" id="KW-1185">Reference proteome</keyword>
<dbReference type="EC" id="2.5.1.54" evidence="8"/>
<dbReference type="AlphaFoldDB" id="A0A9X0WH32"/>
<dbReference type="NCBIfam" id="NF009395">
    <property type="entry name" value="PRK12755.1"/>
    <property type="match status" value="1"/>
</dbReference>
<keyword evidence="6 8" id="KW-0057">Aromatic amino acid biosynthesis</keyword>
<feature type="domain" description="DAHP synthetase I/KDSA" evidence="9">
    <location>
        <begin position="46"/>
        <end position="340"/>
    </location>
</feature>
<evidence type="ECO:0000256" key="3">
    <source>
        <dbReference type="ARBA" id="ARBA00007985"/>
    </source>
</evidence>
<evidence type="ECO:0000259" key="9">
    <source>
        <dbReference type="Pfam" id="PF00793"/>
    </source>
</evidence>
<protein>
    <recommendedName>
        <fullName evidence="8">Phospho-2-dehydro-3-deoxyheptonate aldolase</fullName>
        <ecNumber evidence="8">2.5.1.54</ecNumber>
    </recommendedName>
</protein>
<sequence length="369" mass="40015">MALQKTENLNISGFDPMPSPRAIHDAVPMSDQAAATVLTGRATLQAILDRRDPRLFVVVGPCSIHDPEAGLDYARRLKSLADAVADRLVLVMRVYFQKPRTTTGWKGFINDPNLNDTFCIAEGMEQARRFLRTVTELGLPTATEALDSIAPQYLWDLVCWTAIGARTSESQTHREMSSGLSTPVGFKNGTDGAVEIAINAILSAAQPHSFLGINADGVTSVVRSRGNPYGHLVLRGGGNRPNYDTVSVAMAEEALNKATLPANIVIDCSHANSFKRPELQPLVMHDCINQVCGGNRSIVGLMVESFLEAGNQPIPADLTSLRYGCSVTDACIDWPTTERMIRDAHAALSEPLLSRRAREVRTAARPPEA</sequence>
<dbReference type="GO" id="GO:0009073">
    <property type="term" value="P:aromatic amino acid family biosynthetic process"/>
    <property type="evidence" value="ECO:0007669"/>
    <property type="project" value="UniProtKB-KW"/>
</dbReference>
<evidence type="ECO:0000256" key="8">
    <source>
        <dbReference type="PIRNR" id="PIRNR001361"/>
    </source>
</evidence>
<dbReference type="GO" id="GO:0008652">
    <property type="term" value="P:amino acid biosynthetic process"/>
    <property type="evidence" value="ECO:0007669"/>
    <property type="project" value="UniProtKB-KW"/>
</dbReference>
<dbReference type="InterPro" id="IPR013785">
    <property type="entry name" value="Aldolase_TIM"/>
</dbReference>
<evidence type="ECO:0000256" key="6">
    <source>
        <dbReference type="ARBA" id="ARBA00023141"/>
    </source>
</evidence>
<keyword evidence="4 8" id="KW-0028">Amino-acid biosynthesis</keyword>
<reference evidence="10 11" key="1">
    <citation type="journal article" date="2020" name="Microorganisms">
        <title>Osmotic Adaptation and Compatible Solute Biosynthesis of Phototrophic Bacteria as Revealed from Genome Analyses.</title>
        <authorList>
            <person name="Imhoff J.F."/>
            <person name="Rahn T."/>
            <person name="Kunzel S."/>
            <person name="Keller A."/>
            <person name="Neulinger S.C."/>
        </authorList>
    </citation>
    <scope>NUCLEOTIDE SEQUENCE [LARGE SCALE GENOMIC DNA]</scope>
    <source>
        <strain evidence="10 11">DSM 21303</strain>
    </source>
</reference>
<evidence type="ECO:0000256" key="2">
    <source>
        <dbReference type="ARBA" id="ARBA00004688"/>
    </source>
</evidence>
<dbReference type="SUPFAM" id="SSF51569">
    <property type="entry name" value="Aldolase"/>
    <property type="match status" value="1"/>
</dbReference>
<dbReference type="InterPro" id="IPR006219">
    <property type="entry name" value="DAHP_synth_1"/>
</dbReference>
<evidence type="ECO:0000256" key="4">
    <source>
        <dbReference type="ARBA" id="ARBA00022605"/>
    </source>
</evidence>